<sequence>MAQAASRTLQSLHSFHENIQDEISCPICYEDFEEPKCLPKCAHNICRECLLGIIEKAQLERFECPICRAIVAVPKDGIDGFPTNSLLVRLVENAPGRKEKQAIKQAMTDYLNTKAFAEKSIKELRVQVGVESSKKAITLRSEIAKHADEMVAKIRSEERSLCVEVEMFLDGYSMKAMSILENAEMNLNHTFDEGANFVKQANMALQGKAEDLIDAKDCIVGQFKELSKDLDMSHIDGVMNYKIEYIKGQVEGQFLGKVSASGLKLLEGPKTQTDISIGDISYGKKWDCFSIPGKPTSFSVSPKSGDIAILCADDREVYRYDMSGKLCRHYDFNQGILTDVAFSVDDCILVTDTANNRVLFIRADGSSHMNIFIFDTNIRFISVDSRGRLILTSCPKDGKGRACILVFSPSKIFSFMFGEETLTNPSNRALFHNGSFLVVDDDGKGIKVFDDEGQFMRTLNLGFIVSSIAIDLKVPESFIAVSENDRISKVTTRSWAVLKTISTVTEPIKLLHINRKGRFVSIIEKNGQHFCLCKDSI</sequence>
<dbReference type="SUPFAM" id="SSF69322">
    <property type="entry name" value="Tricorn protease domain 2"/>
    <property type="match status" value="1"/>
</dbReference>
<dbReference type="PROSITE" id="PS50089">
    <property type="entry name" value="ZF_RING_2"/>
    <property type="match status" value="1"/>
</dbReference>
<dbReference type="GO" id="GO:0061659">
    <property type="term" value="F:ubiquitin-like protein ligase activity"/>
    <property type="evidence" value="ECO:0000318"/>
    <property type="project" value="GO_Central"/>
</dbReference>
<evidence type="ECO:0000256" key="3">
    <source>
        <dbReference type="ARBA" id="ARBA00022833"/>
    </source>
</evidence>
<keyword evidence="3" id="KW-0862">Zinc</keyword>
<dbReference type="OrthoDB" id="654191at2759"/>
<dbReference type="Gene3D" id="3.30.40.10">
    <property type="entry name" value="Zinc/RING finger domain, C3HC4 (zinc finger)"/>
    <property type="match status" value="1"/>
</dbReference>
<organism evidence="6 7">
    <name type="scientific">Nematostella vectensis</name>
    <name type="common">Starlet sea anemone</name>
    <dbReference type="NCBI Taxonomy" id="45351"/>
    <lineage>
        <taxon>Eukaryota</taxon>
        <taxon>Metazoa</taxon>
        <taxon>Cnidaria</taxon>
        <taxon>Anthozoa</taxon>
        <taxon>Hexacorallia</taxon>
        <taxon>Actiniaria</taxon>
        <taxon>Edwardsiidae</taxon>
        <taxon>Nematostella</taxon>
    </lineage>
</organism>
<protein>
    <recommendedName>
        <fullName evidence="5">RING-type domain-containing protein</fullName>
    </recommendedName>
</protein>
<reference evidence="6 7" key="1">
    <citation type="journal article" date="2007" name="Science">
        <title>Sea anemone genome reveals ancestral eumetazoan gene repertoire and genomic organization.</title>
        <authorList>
            <person name="Putnam N.H."/>
            <person name="Srivastava M."/>
            <person name="Hellsten U."/>
            <person name="Dirks B."/>
            <person name="Chapman J."/>
            <person name="Salamov A."/>
            <person name="Terry A."/>
            <person name="Shapiro H."/>
            <person name="Lindquist E."/>
            <person name="Kapitonov V.V."/>
            <person name="Jurka J."/>
            <person name="Genikhovich G."/>
            <person name="Grigoriev I.V."/>
            <person name="Lucas S.M."/>
            <person name="Steele R.E."/>
            <person name="Finnerty J.R."/>
            <person name="Technau U."/>
            <person name="Martindale M.Q."/>
            <person name="Rokhsar D.S."/>
        </authorList>
    </citation>
    <scope>NUCLEOTIDE SEQUENCE [LARGE SCALE GENOMIC DNA]</scope>
    <source>
        <strain evidence="7">CH2 X CH6</strain>
    </source>
</reference>
<keyword evidence="1" id="KW-0479">Metal-binding</keyword>
<dbReference type="InterPro" id="IPR011042">
    <property type="entry name" value="6-blade_b-propeller_TolB-like"/>
</dbReference>
<name>A7SVR6_NEMVE</name>
<keyword evidence="7" id="KW-1185">Reference proteome</keyword>
<keyword evidence="2 4" id="KW-0863">Zinc-finger</keyword>
<accession>A7SVR6</accession>
<evidence type="ECO:0000259" key="5">
    <source>
        <dbReference type="PROSITE" id="PS50089"/>
    </source>
</evidence>
<dbReference type="HOGENOM" id="CLU_473534_0_0_1"/>
<evidence type="ECO:0000256" key="1">
    <source>
        <dbReference type="ARBA" id="ARBA00022723"/>
    </source>
</evidence>
<dbReference type="InterPro" id="IPR013083">
    <property type="entry name" value="Znf_RING/FYVE/PHD"/>
</dbReference>
<dbReference type="InParanoid" id="A7SVR6"/>
<dbReference type="AlphaFoldDB" id="A7SVR6"/>
<dbReference type="SUPFAM" id="SSF57850">
    <property type="entry name" value="RING/U-box"/>
    <property type="match status" value="1"/>
</dbReference>
<dbReference type="InterPro" id="IPR027370">
    <property type="entry name" value="Znf-RING_euk"/>
</dbReference>
<dbReference type="Gene3D" id="2.120.10.30">
    <property type="entry name" value="TolB, C-terminal domain"/>
    <property type="match status" value="1"/>
</dbReference>
<dbReference type="InterPro" id="IPR047153">
    <property type="entry name" value="TRIM45/56/19-like"/>
</dbReference>
<dbReference type="PROSITE" id="PS00518">
    <property type="entry name" value="ZF_RING_1"/>
    <property type="match status" value="1"/>
</dbReference>
<feature type="domain" description="RING-type" evidence="5">
    <location>
        <begin position="25"/>
        <end position="68"/>
    </location>
</feature>
<evidence type="ECO:0000256" key="4">
    <source>
        <dbReference type="PROSITE-ProRule" id="PRU00175"/>
    </source>
</evidence>
<dbReference type="InterPro" id="IPR001841">
    <property type="entry name" value="Znf_RING"/>
</dbReference>
<dbReference type="Pfam" id="PF13445">
    <property type="entry name" value="zf-RING_UBOX"/>
    <property type="match status" value="1"/>
</dbReference>
<dbReference type="OMA" id="SSHAKEC"/>
<dbReference type="PhylomeDB" id="A7SVR6"/>
<dbReference type="KEGG" id="nve:5503198"/>
<gene>
    <name evidence="6" type="ORF">NEMVEDRAFT_v1g247681</name>
</gene>
<dbReference type="SMART" id="SM00184">
    <property type="entry name" value="RING"/>
    <property type="match status" value="1"/>
</dbReference>
<evidence type="ECO:0000313" key="7">
    <source>
        <dbReference type="Proteomes" id="UP000001593"/>
    </source>
</evidence>
<dbReference type="GO" id="GO:0008270">
    <property type="term" value="F:zinc ion binding"/>
    <property type="evidence" value="ECO:0007669"/>
    <property type="project" value="UniProtKB-KW"/>
</dbReference>
<dbReference type="PANTHER" id="PTHR25462:SF300">
    <property type="entry name" value="RING-TYPE DOMAIN-CONTAINING PROTEIN"/>
    <property type="match status" value="1"/>
</dbReference>
<dbReference type="Proteomes" id="UP000001593">
    <property type="component" value="Unassembled WGS sequence"/>
</dbReference>
<dbReference type="PANTHER" id="PTHR25462">
    <property type="entry name" value="BONUS, ISOFORM C-RELATED"/>
    <property type="match status" value="1"/>
</dbReference>
<evidence type="ECO:0000313" key="6">
    <source>
        <dbReference type="EMBL" id="EDO32195.1"/>
    </source>
</evidence>
<dbReference type="eggNOG" id="KOG2177">
    <property type="taxonomic scope" value="Eukaryota"/>
</dbReference>
<evidence type="ECO:0000256" key="2">
    <source>
        <dbReference type="ARBA" id="ARBA00022771"/>
    </source>
</evidence>
<proteinExistence type="predicted"/>
<dbReference type="InterPro" id="IPR017907">
    <property type="entry name" value="Znf_RING_CS"/>
</dbReference>
<dbReference type="EMBL" id="DS469843">
    <property type="protein sequence ID" value="EDO32195.1"/>
    <property type="molecule type" value="Genomic_DNA"/>
</dbReference>